<name>A0A6A6YW38_9PEZI</name>
<dbReference type="AlphaFoldDB" id="A0A6A6YW38"/>
<accession>A0A6A6YW38</accession>
<reference evidence="1 3" key="1">
    <citation type="journal article" date="2020" name="Stud. Mycol.">
        <title>101 Dothideomycetes genomes: a test case for predicting lifestyles and emergence of pathogens.</title>
        <authorList>
            <person name="Haridas S."/>
            <person name="Albert R."/>
            <person name="Binder M."/>
            <person name="Bloem J."/>
            <person name="Labutti K."/>
            <person name="Salamov A."/>
            <person name="Andreopoulos B."/>
            <person name="Baker S."/>
            <person name="Barry K."/>
            <person name="Bills G."/>
            <person name="Bluhm B."/>
            <person name="Cannon C."/>
            <person name="Castanera R."/>
            <person name="Culley D."/>
            <person name="Daum C."/>
            <person name="Ezra D."/>
            <person name="Gonzalez J."/>
            <person name="Henrissat B."/>
            <person name="Kuo A."/>
            <person name="Liang C."/>
            <person name="Lipzen A."/>
            <person name="Lutzoni F."/>
            <person name="Magnuson J."/>
            <person name="Mondo S."/>
            <person name="Nolan M."/>
            <person name="Ohm R."/>
            <person name="Pangilinan J."/>
            <person name="Park H.-J."/>
            <person name="Ramirez L."/>
            <person name="Alfaro M."/>
            <person name="Sun H."/>
            <person name="Tritt A."/>
            <person name="Yoshinaga Y."/>
            <person name="Zwiers L.-H."/>
            <person name="Turgeon B."/>
            <person name="Goodwin S."/>
            <person name="Spatafora J."/>
            <person name="Crous P."/>
            <person name="Grigoriev I."/>
        </authorList>
    </citation>
    <scope>NUCLEOTIDE SEQUENCE</scope>
    <source>
        <strain evidence="1 3">CBS 304.34</strain>
    </source>
</reference>
<dbReference type="GeneID" id="54460380"/>
<evidence type="ECO:0000313" key="1">
    <source>
        <dbReference type="EMBL" id="KAF2812117.1"/>
    </source>
</evidence>
<dbReference type="Proteomes" id="UP000504636">
    <property type="component" value="Unplaced"/>
</dbReference>
<dbReference type="EMBL" id="MU003697">
    <property type="protein sequence ID" value="KAF2812117.1"/>
    <property type="molecule type" value="Genomic_DNA"/>
</dbReference>
<dbReference type="OrthoDB" id="4062651at2759"/>
<sequence>MQVSSESQKVAGLDGELFDEISNSTTGGPEKELERVFHPNGSSIFNPLKRLTHADIQHIAGLLQAVSPVWAQCPRLYIVVRVIDHLEIFEDFVAPGVNDLWFPSSRSSLPTNIDAAVRQSILQIQWIVMTKSLELERGESGYHQYFDQDEVYPSRKRSCSVLAPTDRFKKSGVRKDIVTTRGRE</sequence>
<dbReference type="RefSeq" id="XP_033579081.1">
    <property type="nucleotide sequence ID" value="XM_033719487.1"/>
</dbReference>
<reference evidence="3" key="2">
    <citation type="submission" date="2020-04" db="EMBL/GenBank/DDBJ databases">
        <authorList>
            <consortium name="NCBI Genome Project"/>
        </authorList>
    </citation>
    <scope>NUCLEOTIDE SEQUENCE</scope>
    <source>
        <strain evidence="3">CBS 304.34</strain>
    </source>
</reference>
<organism evidence="1">
    <name type="scientific">Mytilinidion resinicola</name>
    <dbReference type="NCBI Taxonomy" id="574789"/>
    <lineage>
        <taxon>Eukaryota</taxon>
        <taxon>Fungi</taxon>
        <taxon>Dikarya</taxon>
        <taxon>Ascomycota</taxon>
        <taxon>Pezizomycotina</taxon>
        <taxon>Dothideomycetes</taxon>
        <taxon>Pleosporomycetidae</taxon>
        <taxon>Mytilinidiales</taxon>
        <taxon>Mytilinidiaceae</taxon>
        <taxon>Mytilinidion</taxon>
    </lineage>
</organism>
<gene>
    <name evidence="1 3" type="ORF">BDZ99DRAFT_460899</name>
</gene>
<evidence type="ECO:0000313" key="2">
    <source>
        <dbReference type="Proteomes" id="UP000504636"/>
    </source>
</evidence>
<evidence type="ECO:0000313" key="3">
    <source>
        <dbReference type="RefSeq" id="XP_033579081.1"/>
    </source>
</evidence>
<protein>
    <submittedName>
        <fullName evidence="1 3">Uncharacterized protein</fullName>
    </submittedName>
</protein>
<keyword evidence="2" id="KW-1185">Reference proteome</keyword>
<proteinExistence type="predicted"/>
<reference evidence="3" key="3">
    <citation type="submission" date="2025-04" db="UniProtKB">
        <authorList>
            <consortium name="RefSeq"/>
        </authorList>
    </citation>
    <scope>IDENTIFICATION</scope>
    <source>
        <strain evidence="3">CBS 304.34</strain>
    </source>
</reference>